<sequence length="102" mass="12516">MVTTRIFFEVWIKKISNFYEICRKREYLQILENLTIQILTKIRQIPEYLQIILYYSSDMTSRNNATISNFVGGFRWQSEYPWCIIEVKSNTIRMRLTRHKRK</sequence>
<name>A0A6G0Z4B4_APHCR</name>
<comment type="caution">
    <text evidence="1">The sequence shown here is derived from an EMBL/GenBank/DDBJ whole genome shotgun (WGS) entry which is preliminary data.</text>
</comment>
<evidence type="ECO:0000313" key="1">
    <source>
        <dbReference type="EMBL" id="KAF0765303.1"/>
    </source>
</evidence>
<protein>
    <submittedName>
        <fullName evidence="1">Uncharacterized protein</fullName>
    </submittedName>
</protein>
<evidence type="ECO:0000313" key="2">
    <source>
        <dbReference type="Proteomes" id="UP000478052"/>
    </source>
</evidence>
<gene>
    <name evidence="1" type="ORF">FWK35_00004660</name>
</gene>
<accession>A0A6G0Z4B4</accession>
<keyword evidence="2" id="KW-1185">Reference proteome</keyword>
<organism evidence="1 2">
    <name type="scientific">Aphis craccivora</name>
    <name type="common">Cowpea aphid</name>
    <dbReference type="NCBI Taxonomy" id="307492"/>
    <lineage>
        <taxon>Eukaryota</taxon>
        <taxon>Metazoa</taxon>
        <taxon>Ecdysozoa</taxon>
        <taxon>Arthropoda</taxon>
        <taxon>Hexapoda</taxon>
        <taxon>Insecta</taxon>
        <taxon>Pterygota</taxon>
        <taxon>Neoptera</taxon>
        <taxon>Paraneoptera</taxon>
        <taxon>Hemiptera</taxon>
        <taxon>Sternorrhyncha</taxon>
        <taxon>Aphidomorpha</taxon>
        <taxon>Aphidoidea</taxon>
        <taxon>Aphididae</taxon>
        <taxon>Aphidini</taxon>
        <taxon>Aphis</taxon>
        <taxon>Aphis</taxon>
    </lineage>
</organism>
<dbReference type="Proteomes" id="UP000478052">
    <property type="component" value="Unassembled WGS sequence"/>
</dbReference>
<proteinExistence type="predicted"/>
<dbReference type="EMBL" id="VUJU01001433">
    <property type="protein sequence ID" value="KAF0765303.1"/>
    <property type="molecule type" value="Genomic_DNA"/>
</dbReference>
<dbReference type="AlphaFoldDB" id="A0A6G0Z4B4"/>
<reference evidence="1 2" key="1">
    <citation type="submission" date="2019-08" db="EMBL/GenBank/DDBJ databases">
        <title>Whole genome of Aphis craccivora.</title>
        <authorList>
            <person name="Voronova N.V."/>
            <person name="Shulinski R.S."/>
            <person name="Bandarenka Y.V."/>
            <person name="Zhorov D.G."/>
            <person name="Warner D."/>
        </authorList>
    </citation>
    <scope>NUCLEOTIDE SEQUENCE [LARGE SCALE GENOMIC DNA]</scope>
    <source>
        <strain evidence="1">180601</strain>
        <tissue evidence="1">Whole Body</tissue>
    </source>
</reference>